<dbReference type="Proteomes" id="UP000054565">
    <property type="component" value="Unassembled WGS sequence"/>
</dbReference>
<organism evidence="2 3">
    <name type="scientific">Coccidioides immitis RMSCC 2394</name>
    <dbReference type="NCBI Taxonomy" id="404692"/>
    <lineage>
        <taxon>Eukaryota</taxon>
        <taxon>Fungi</taxon>
        <taxon>Dikarya</taxon>
        <taxon>Ascomycota</taxon>
        <taxon>Pezizomycotina</taxon>
        <taxon>Eurotiomycetes</taxon>
        <taxon>Eurotiomycetidae</taxon>
        <taxon>Onygenales</taxon>
        <taxon>Onygenaceae</taxon>
        <taxon>Coccidioides</taxon>
    </lineage>
</organism>
<evidence type="ECO:0000313" key="2">
    <source>
        <dbReference type="EMBL" id="KMP07710.1"/>
    </source>
</evidence>
<evidence type="ECO:0000313" key="3">
    <source>
        <dbReference type="Proteomes" id="UP000054565"/>
    </source>
</evidence>
<proteinExistence type="predicted"/>
<name>A0A0J6YJ96_COCIT</name>
<dbReference type="AlphaFoldDB" id="A0A0J6YJ96"/>
<sequence length="148" mass="15699">MKRTLFTDTGRAVDTGRRTAVCAESSTKNQTSIFFDDEEISSGQPFVMAAADQTLPDREAVVSLPWAELKTEGTRRLLRPCFPNLGRKTLGCDAGRMKAVGPNKRKITAAGSGRSVSPSPKHLAATSTSQCGTINAPALVSSTVEEVG</sequence>
<feature type="region of interest" description="Disordered" evidence="1">
    <location>
        <begin position="107"/>
        <end position="128"/>
    </location>
</feature>
<reference evidence="3" key="1">
    <citation type="journal article" date="2010" name="Genome Res.">
        <title>Population genomic sequencing of Coccidioides fungi reveals recent hybridization and transposon control.</title>
        <authorList>
            <person name="Neafsey D.E."/>
            <person name="Barker B.M."/>
            <person name="Sharpton T.J."/>
            <person name="Stajich J.E."/>
            <person name="Park D.J."/>
            <person name="Whiston E."/>
            <person name="Hung C.-Y."/>
            <person name="McMahan C."/>
            <person name="White J."/>
            <person name="Sykes S."/>
            <person name="Heiman D."/>
            <person name="Young S."/>
            <person name="Zeng Q."/>
            <person name="Abouelleil A."/>
            <person name="Aftuck L."/>
            <person name="Bessette D."/>
            <person name="Brown A."/>
            <person name="FitzGerald M."/>
            <person name="Lui A."/>
            <person name="Macdonald J.P."/>
            <person name="Priest M."/>
            <person name="Orbach M.J."/>
            <person name="Galgiani J.N."/>
            <person name="Kirkland T.N."/>
            <person name="Cole G.T."/>
            <person name="Birren B.W."/>
            <person name="Henn M.R."/>
            <person name="Taylor J.W."/>
            <person name="Rounsley S.D."/>
        </authorList>
    </citation>
    <scope>NUCLEOTIDE SEQUENCE [LARGE SCALE GENOMIC DNA]</scope>
    <source>
        <strain evidence="3">RMSCC 2394</strain>
    </source>
</reference>
<dbReference type="EMBL" id="DS028097">
    <property type="protein sequence ID" value="KMP07710.1"/>
    <property type="molecule type" value="Genomic_DNA"/>
</dbReference>
<evidence type="ECO:0000256" key="1">
    <source>
        <dbReference type="SAM" id="MobiDB-lite"/>
    </source>
</evidence>
<gene>
    <name evidence="2" type="ORF">CIRG_07391</name>
</gene>
<protein>
    <submittedName>
        <fullName evidence="2">Uncharacterized protein</fullName>
    </submittedName>
</protein>
<accession>A0A0J6YJ96</accession>